<feature type="active site" description="Charge relay system" evidence="2">
    <location>
        <position position="352"/>
    </location>
</feature>
<keyword evidence="6" id="KW-1185">Reference proteome</keyword>
<dbReference type="InterPro" id="IPR042490">
    <property type="entry name" value="Thio_Ohase/BAAT_N"/>
</dbReference>
<accession>A0A9P1J2H7</accession>
<dbReference type="Proteomes" id="UP001152747">
    <property type="component" value="Unassembled WGS sequence"/>
</dbReference>
<evidence type="ECO:0000259" key="3">
    <source>
        <dbReference type="Pfam" id="PF04775"/>
    </source>
</evidence>
<organism evidence="5 6">
    <name type="scientific">Caenorhabditis angaria</name>
    <dbReference type="NCBI Taxonomy" id="860376"/>
    <lineage>
        <taxon>Eukaryota</taxon>
        <taxon>Metazoa</taxon>
        <taxon>Ecdysozoa</taxon>
        <taxon>Nematoda</taxon>
        <taxon>Chromadorea</taxon>
        <taxon>Rhabditida</taxon>
        <taxon>Rhabditina</taxon>
        <taxon>Rhabditomorpha</taxon>
        <taxon>Rhabditoidea</taxon>
        <taxon>Rhabditidae</taxon>
        <taxon>Peloderinae</taxon>
        <taxon>Caenorhabditis</taxon>
    </lineage>
</organism>
<dbReference type="EMBL" id="CANHGI010000006">
    <property type="protein sequence ID" value="CAI5455450.1"/>
    <property type="molecule type" value="Genomic_DNA"/>
</dbReference>
<feature type="active site" description="Charge relay system" evidence="2">
    <location>
        <position position="320"/>
    </location>
</feature>
<dbReference type="GO" id="GO:0006637">
    <property type="term" value="P:acyl-CoA metabolic process"/>
    <property type="evidence" value="ECO:0007669"/>
    <property type="project" value="InterPro"/>
</dbReference>
<gene>
    <name evidence="5" type="ORF">CAMP_LOCUS18087</name>
</gene>
<evidence type="ECO:0000313" key="6">
    <source>
        <dbReference type="Proteomes" id="UP001152747"/>
    </source>
</evidence>
<feature type="domain" description="Acyl-CoA thioester hydrolase/bile acid-CoA amino acid N-acetyltransferase" evidence="3">
    <location>
        <begin position="14"/>
        <end position="134"/>
    </location>
</feature>
<reference evidence="5" key="1">
    <citation type="submission" date="2022-11" db="EMBL/GenBank/DDBJ databases">
        <authorList>
            <person name="Kikuchi T."/>
        </authorList>
    </citation>
    <scope>NUCLEOTIDE SEQUENCE</scope>
    <source>
        <strain evidence="5">PS1010</strain>
    </source>
</reference>
<dbReference type="Gene3D" id="2.60.40.2240">
    <property type="entry name" value="Acyl-CoA thioester hydrolase/BAAT N-terminal domain"/>
    <property type="match status" value="1"/>
</dbReference>
<comment type="caution">
    <text evidence="5">The sequence shown here is derived from an EMBL/GenBank/DDBJ whole genome shotgun (WGS) entry which is preliminary data.</text>
</comment>
<feature type="domain" description="BAAT/Acyl-CoA thioester hydrolase C-terminal" evidence="4">
    <location>
        <begin position="196"/>
        <end position="403"/>
    </location>
</feature>
<proteinExistence type="inferred from homology"/>
<protein>
    <recommendedName>
        <fullName evidence="7">BAAT/Acyl-CoA thioester hydrolase C-terminal domain-containing protein</fullName>
    </recommendedName>
</protein>
<dbReference type="InterPro" id="IPR006862">
    <property type="entry name" value="Thio_Ohase/aa_AcTrfase"/>
</dbReference>
<dbReference type="OrthoDB" id="6347013at2759"/>
<dbReference type="Gene3D" id="3.40.50.1820">
    <property type="entry name" value="alpha/beta hydrolase"/>
    <property type="match status" value="1"/>
</dbReference>
<dbReference type="GO" id="GO:0047617">
    <property type="term" value="F:fatty acyl-CoA hydrolase activity"/>
    <property type="evidence" value="ECO:0007669"/>
    <property type="project" value="TreeGrafter"/>
</dbReference>
<evidence type="ECO:0000256" key="2">
    <source>
        <dbReference type="PIRSR" id="PIRSR016521-1"/>
    </source>
</evidence>
<dbReference type="PANTHER" id="PTHR10824:SF4">
    <property type="entry name" value="ACYL-COENZYME A THIOESTERASE 1-LIKE"/>
    <property type="match status" value="1"/>
</dbReference>
<dbReference type="PIRSF" id="PIRSF016521">
    <property type="entry name" value="Acyl-CoA_hydro"/>
    <property type="match status" value="1"/>
</dbReference>
<evidence type="ECO:0000259" key="4">
    <source>
        <dbReference type="Pfam" id="PF08840"/>
    </source>
</evidence>
<dbReference type="Pfam" id="PF04775">
    <property type="entry name" value="Bile_Hydr_Trans"/>
    <property type="match status" value="1"/>
</dbReference>
<evidence type="ECO:0000313" key="5">
    <source>
        <dbReference type="EMBL" id="CAI5455450.1"/>
    </source>
</evidence>
<dbReference type="GO" id="GO:0006631">
    <property type="term" value="P:fatty acid metabolic process"/>
    <property type="evidence" value="ECO:0007669"/>
    <property type="project" value="TreeGrafter"/>
</dbReference>
<dbReference type="PANTHER" id="PTHR10824">
    <property type="entry name" value="ACYL-COENZYME A THIOESTERASE-RELATED"/>
    <property type="match status" value="1"/>
</dbReference>
<dbReference type="InterPro" id="IPR014940">
    <property type="entry name" value="BAAT_C"/>
</dbReference>
<sequence>MSIIIQPKISLVHETVKIIVKDLEPSRNYKIELRLKHSVGIYRSYGVFKCDITGTIDVSKVAPIRGTYSEICPMGLFESIEPTDTVRYGDYCKCTPPDDFSYEVRVLNSEHNLVCTANFIKKLKDEKVERIEIENPICGTLFKPPGKGPFPTIIDISGTGGGINEQKAAALASRGFCALSLAFFQFKNLPNFLHEVELSYFEKAIHYMKSLPFTSQKIGFQGVSFGGTLAVYLSTRIPEISAVVSINGSFNQDTFAHISENGEPTPYSILPENGKYIEFLNEHMVYKNCVLNGEETEETRMKLENCHPKTAFRFVMALDDLSTPTVHVAKTLGNRLRKLHRSVETHFVPGGHLLDPPCFPPHPIVYAKYLGSYQAYGGENSLHGKSQFLAWEKTVEFFEKNLGQTNNSKL</sequence>
<dbReference type="InterPro" id="IPR016662">
    <property type="entry name" value="Acyl-CoA_thioEstase_long-chain"/>
</dbReference>
<dbReference type="InterPro" id="IPR029058">
    <property type="entry name" value="AB_hydrolase_fold"/>
</dbReference>
<name>A0A9P1J2H7_9PELO</name>
<feature type="active site" description="Charge relay system" evidence="2">
    <location>
        <position position="224"/>
    </location>
</feature>
<dbReference type="AlphaFoldDB" id="A0A9P1J2H7"/>
<evidence type="ECO:0000256" key="1">
    <source>
        <dbReference type="ARBA" id="ARBA00006538"/>
    </source>
</evidence>
<dbReference type="Pfam" id="PF08840">
    <property type="entry name" value="BAAT_C"/>
    <property type="match status" value="1"/>
</dbReference>
<dbReference type="SUPFAM" id="SSF53474">
    <property type="entry name" value="alpha/beta-Hydrolases"/>
    <property type="match status" value="1"/>
</dbReference>
<evidence type="ECO:0008006" key="7">
    <source>
        <dbReference type="Google" id="ProtNLM"/>
    </source>
</evidence>
<comment type="similarity">
    <text evidence="1">Belongs to the C/M/P thioester hydrolase family.</text>
</comment>